<dbReference type="Proteomes" id="UP000600918">
    <property type="component" value="Unassembled WGS sequence"/>
</dbReference>
<accession>A0A834P045</accession>
<protein>
    <submittedName>
        <fullName evidence="1">Uncharacterized protein</fullName>
    </submittedName>
</protein>
<organism evidence="1 2">
    <name type="scientific">Vespula pensylvanica</name>
    <name type="common">Western yellow jacket</name>
    <name type="synonym">Wasp</name>
    <dbReference type="NCBI Taxonomy" id="30213"/>
    <lineage>
        <taxon>Eukaryota</taxon>
        <taxon>Metazoa</taxon>
        <taxon>Ecdysozoa</taxon>
        <taxon>Arthropoda</taxon>
        <taxon>Hexapoda</taxon>
        <taxon>Insecta</taxon>
        <taxon>Pterygota</taxon>
        <taxon>Neoptera</taxon>
        <taxon>Endopterygota</taxon>
        <taxon>Hymenoptera</taxon>
        <taxon>Apocrita</taxon>
        <taxon>Aculeata</taxon>
        <taxon>Vespoidea</taxon>
        <taxon>Vespidae</taxon>
        <taxon>Vespinae</taxon>
        <taxon>Vespula</taxon>
    </lineage>
</organism>
<sequence length="92" mass="10736">MRRLMRLNSQDEIRFVLGTKAFRNWIAQKRSYILQVQSPRWRNAQLILSSNNEQDKTKEQDNSCCGSYREVSTAPDVPEFATDSLTRILTNV</sequence>
<keyword evidence="2" id="KW-1185">Reference proteome</keyword>
<proteinExistence type="predicted"/>
<gene>
    <name evidence="1" type="ORF">H0235_009884</name>
</gene>
<dbReference type="EMBL" id="JACSDY010000008">
    <property type="protein sequence ID" value="KAF7422048.1"/>
    <property type="molecule type" value="Genomic_DNA"/>
</dbReference>
<reference evidence="1" key="1">
    <citation type="journal article" date="2020" name="G3 (Bethesda)">
        <title>High-Quality Assemblies for Three Invasive Social Wasps from the &lt;i&gt;Vespula&lt;/i&gt; Genus.</title>
        <authorList>
            <person name="Harrop T.W.R."/>
            <person name="Guhlin J."/>
            <person name="McLaughlin G.M."/>
            <person name="Permina E."/>
            <person name="Stockwell P."/>
            <person name="Gilligan J."/>
            <person name="Le Lec M.F."/>
            <person name="Gruber M.A.M."/>
            <person name="Quinn O."/>
            <person name="Lovegrove M."/>
            <person name="Duncan E.J."/>
            <person name="Remnant E.J."/>
            <person name="Van Eeckhoven J."/>
            <person name="Graham B."/>
            <person name="Knapp R.A."/>
            <person name="Langford K.W."/>
            <person name="Kronenberg Z."/>
            <person name="Press M.O."/>
            <person name="Eacker S.M."/>
            <person name="Wilson-Rankin E.E."/>
            <person name="Purcell J."/>
            <person name="Lester P.J."/>
            <person name="Dearden P.K."/>
        </authorList>
    </citation>
    <scope>NUCLEOTIDE SEQUENCE</scope>
    <source>
        <strain evidence="1">Volc-1</strain>
    </source>
</reference>
<dbReference type="AlphaFoldDB" id="A0A834P045"/>
<evidence type="ECO:0000313" key="2">
    <source>
        <dbReference type="Proteomes" id="UP000600918"/>
    </source>
</evidence>
<comment type="caution">
    <text evidence="1">The sequence shown here is derived from an EMBL/GenBank/DDBJ whole genome shotgun (WGS) entry which is preliminary data.</text>
</comment>
<name>A0A834P045_VESPE</name>
<evidence type="ECO:0000313" key="1">
    <source>
        <dbReference type="EMBL" id="KAF7422048.1"/>
    </source>
</evidence>